<dbReference type="InterPro" id="IPR046341">
    <property type="entry name" value="SET_dom_sf"/>
</dbReference>
<evidence type="ECO:0000256" key="1">
    <source>
        <dbReference type="SAM" id="MobiDB-lite"/>
    </source>
</evidence>
<organism evidence="3 4">
    <name type="scientific">Chlamydomonas incerta</name>
    <dbReference type="NCBI Taxonomy" id="51695"/>
    <lineage>
        <taxon>Eukaryota</taxon>
        <taxon>Viridiplantae</taxon>
        <taxon>Chlorophyta</taxon>
        <taxon>core chlorophytes</taxon>
        <taxon>Chlorophyceae</taxon>
        <taxon>CS clade</taxon>
        <taxon>Chlamydomonadales</taxon>
        <taxon>Chlamydomonadaceae</taxon>
        <taxon>Chlamydomonas</taxon>
    </lineage>
</organism>
<feature type="compositionally biased region" description="Low complexity" evidence="1">
    <location>
        <begin position="230"/>
        <end position="239"/>
    </location>
</feature>
<dbReference type="SMART" id="SM00317">
    <property type="entry name" value="SET"/>
    <property type="match status" value="1"/>
</dbReference>
<dbReference type="Proteomes" id="UP000650467">
    <property type="component" value="Unassembled WGS sequence"/>
</dbReference>
<keyword evidence="4" id="KW-1185">Reference proteome</keyword>
<evidence type="ECO:0000259" key="2">
    <source>
        <dbReference type="PROSITE" id="PS50280"/>
    </source>
</evidence>
<reference evidence="3" key="1">
    <citation type="journal article" date="2020" name="bioRxiv">
        <title>Comparative genomics of Chlamydomonas.</title>
        <authorList>
            <person name="Craig R.J."/>
            <person name="Hasan A.R."/>
            <person name="Ness R.W."/>
            <person name="Keightley P.D."/>
        </authorList>
    </citation>
    <scope>NUCLEOTIDE SEQUENCE</scope>
    <source>
        <strain evidence="3">SAG 7.73</strain>
    </source>
</reference>
<accession>A0A835S8D4</accession>
<dbReference type="Gene3D" id="2.170.270.10">
    <property type="entry name" value="SET domain"/>
    <property type="match status" value="1"/>
</dbReference>
<name>A0A835S8D4_CHLIN</name>
<dbReference type="InterPro" id="IPR051357">
    <property type="entry name" value="H3K9_HMTase_SUVAR3-9"/>
</dbReference>
<dbReference type="PANTHER" id="PTHR45660">
    <property type="entry name" value="HISTONE-LYSINE N-METHYLTRANSFERASE SETMAR"/>
    <property type="match status" value="1"/>
</dbReference>
<dbReference type="OrthoDB" id="5792673at2759"/>
<dbReference type="PROSITE" id="PS50280">
    <property type="entry name" value="SET"/>
    <property type="match status" value="1"/>
</dbReference>
<sequence length="465" mass="47450">MHGEASAADVFALTYSRLPITHHILGLACSCKAAAAAWRAHAARLTKDWSGGLERVPVPVDPPPHTSRHAPLPLNTTYIRDSVYGATAASLLAQAAAASFILECGPACACAGHGTAPHSTCTTAASADAAATCPDAHADADVGNAGSRAAASVPGRSRCAARLTQHGLAARVRLSWVPGKGWAAFAAEPLPAGAFVCRYEGELLRSGEAERRLRHVYDRRSSSSNGGGSSSSSMSAASGHGDGRKEQRQEEEEVEEQAAAACGGGGGGGNVRQRQRTGKGDDRAGEDGEGGGGYRAERAGEGEGDGHALLIVREVLPSGLALRLNIDATRLGNVARFLNHSCDGGCLLPVVVRRRGSLVPGVGLFARRSIGVGEELTFPYGPPNAGPGGAAPLEERPGQATPARAGAGAGSAGVEEPGGRAPRMEQRRQPLGAGQEVPGVGRARGVRRCLCGTSACLGFMPADPV</sequence>
<protein>
    <recommendedName>
        <fullName evidence="2">SET domain-containing protein</fullName>
    </recommendedName>
</protein>
<dbReference type="SUPFAM" id="SSF82199">
    <property type="entry name" value="SET domain"/>
    <property type="match status" value="1"/>
</dbReference>
<evidence type="ECO:0000313" key="4">
    <source>
        <dbReference type="Proteomes" id="UP000650467"/>
    </source>
</evidence>
<dbReference type="EMBL" id="JAEHOC010000098">
    <property type="protein sequence ID" value="KAG2422647.1"/>
    <property type="molecule type" value="Genomic_DNA"/>
</dbReference>
<comment type="caution">
    <text evidence="3">The sequence shown here is derived from an EMBL/GenBank/DDBJ whole genome shotgun (WGS) entry which is preliminary data.</text>
</comment>
<dbReference type="PANTHER" id="PTHR45660:SF13">
    <property type="entry name" value="HISTONE-LYSINE N-METHYLTRANSFERASE SETMAR"/>
    <property type="match status" value="1"/>
</dbReference>
<dbReference type="GO" id="GO:0042054">
    <property type="term" value="F:histone methyltransferase activity"/>
    <property type="evidence" value="ECO:0007669"/>
    <property type="project" value="TreeGrafter"/>
</dbReference>
<dbReference type="Pfam" id="PF00856">
    <property type="entry name" value="SET"/>
    <property type="match status" value="1"/>
</dbReference>
<feature type="region of interest" description="Disordered" evidence="1">
    <location>
        <begin position="215"/>
        <end position="301"/>
    </location>
</feature>
<proteinExistence type="predicted"/>
<dbReference type="AlphaFoldDB" id="A0A835S8D4"/>
<feature type="domain" description="SET" evidence="2">
    <location>
        <begin position="170"/>
        <end position="381"/>
    </location>
</feature>
<evidence type="ECO:0000313" key="3">
    <source>
        <dbReference type="EMBL" id="KAG2422647.1"/>
    </source>
</evidence>
<dbReference type="InterPro" id="IPR001214">
    <property type="entry name" value="SET_dom"/>
</dbReference>
<dbReference type="GO" id="GO:0003690">
    <property type="term" value="F:double-stranded DNA binding"/>
    <property type="evidence" value="ECO:0007669"/>
    <property type="project" value="TreeGrafter"/>
</dbReference>
<gene>
    <name evidence="3" type="ORF">HXX76_015884</name>
</gene>
<feature type="region of interest" description="Disordered" evidence="1">
    <location>
        <begin position="381"/>
        <end position="439"/>
    </location>
</feature>